<protein>
    <recommendedName>
        <fullName evidence="3">AMP-dependent synthetase/ligase domain-containing protein</fullName>
    </recommendedName>
</protein>
<evidence type="ECO:0000313" key="5">
    <source>
        <dbReference type="Proteomes" id="UP000243217"/>
    </source>
</evidence>
<dbReference type="OrthoDB" id="10253115at2759"/>
<dbReference type="STRING" id="74557.A0A1W0A3F5"/>
<comment type="caution">
    <text evidence="4">The sequence shown here is derived from an EMBL/GenBank/DDBJ whole genome shotgun (WGS) entry which is preliminary data.</text>
</comment>
<dbReference type="Gene3D" id="3.40.50.12780">
    <property type="entry name" value="N-terminal domain of ligase-like"/>
    <property type="match status" value="1"/>
</dbReference>
<dbReference type="InterPro" id="IPR000873">
    <property type="entry name" value="AMP-dep_synth/lig_dom"/>
</dbReference>
<dbReference type="InterPro" id="IPR042099">
    <property type="entry name" value="ANL_N_sf"/>
</dbReference>
<dbReference type="PANTHER" id="PTHR24096:SF149">
    <property type="entry name" value="AMP-BINDING DOMAIN-CONTAINING PROTEIN-RELATED"/>
    <property type="match status" value="1"/>
</dbReference>
<reference evidence="4 5" key="1">
    <citation type="journal article" date="2014" name="Genome Biol. Evol.">
        <title>The secreted proteins of Achlya hypogyna and Thraustotheca clavata identify the ancestral oomycete secretome and reveal gene acquisitions by horizontal gene transfer.</title>
        <authorList>
            <person name="Misner I."/>
            <person name="Blouin N."/>
            <person name="Leonard G."/>
            <person name="Richards T.A."/>
            <person name="Lane C.E."/>
        </authorList>
    </citation>
    <scope>NUCLEOTIDE SEQUENCE [LARGE SCALE GENOMIC DNA]</scope>
    <source>
        <strain evidence="4 5">ATCC 34112</strain>
    </source>
</reference>
<organism evidence="4 5">
    <name type="scientific">Thraustotheca clavata</name>
    <dbReference type="NCBI Taxonomy" id="74557"/>
    <lineage>
        <taxon>Eukaryota</taxon>
        <taxon>Sar</taxon>
        <taxon>Stramenopiles</taxon>
        <taxon>Oomycota</taxon>
        <taxon>Saprolegniomycetes</taxon>
        <taxon>Saprolegniales</taxon>
        <taxon>Achlyaceae</taxon>
        <taxon>Thraustotheca</taxon>
    </lineage>
</organism>
<sequence>MIIQRGGQLELLDNGRSSQDVVNFVNARRALLDTGLSLLRKHVQQHQAYVLVVRNDFPSAACIVAAAKLQHVCILLPASRMHLLAYVQQHTGINVLVDATNELVQGKMKHVPWIEKHFGKNGGVGMLTSGSTGMPKIVACSWSSMMAQGNATQELMFPNCPCRFAVASSIAHAYAINALFAILTSPHGDMSELIMANGMNALVPFLSQRVPGKTTVVFGTPGTYLPLVQLTPVKLYADLVYSAGVSMSDSLKLKLRESFGLNLLQNYGSTETGGIAAEGIIQSDVKLPNHCVGHIWPGAQVRIEPLAIGMVCRPGEEGELVVKTPWQCSGYIENEQVNGISRDGFYNTNDAGSVVSNHILMGQRLRAPVCFQHNKLHLFIPRHEIEDAIATHPSITDVLIPHTSSSAIVILIVSTLPLDQLEQHVYKTLPSIPQNIQVRKVDHLFCSPAGKLIYCL</sequence>
<proteinExistence type="inferred from homology"/>
<dbReference type="EMBL" id="JNBS01000549">
    <property type="protein sequence ID" value="OQS04797.1"/>
    <property type="molecule type" value="Genomic_DNA"/>
</dbReference>
<evidence type="ECO:0000259" key="3">
    <source>
        <dbReference type="Pfam" id="PF00501"/>
    </source>
</evidence>
<keyword evidence="2" id="KW-0436">Ligase</keyword>
<evidence type="ECO:0000313" key="4">
    <source>
        <dbReference type="EMBL" id="OQS04797.1"/>
    </source>
</evidence>
<evidence type="ECO:0000256" key="2">
    <source>
        <dbReference type="ARBA" id="ARBA00022598"/>
    </source>
</evidence>
<dbReference type="Proteomes" id="UP000243217">
    <property type="component" value="Unassembled WGS sequence"/>
</dbReference>
<dbReference type="AlphaFoldDB" id="A0A1W0A3F5"/>
<gene>
    <name evidence="4" type="ORF">THRCLA_02989</name>
</gene>
<dbReference type="Pfam" id="PF00501">
    <property type="entry name" value="AMP-binding"/>
    <property type="match status" value="1"/>
</dbReference>
<evidence type="ECO:0000256" key="1">
    <source>
        <dbReference type="ARBA" id="ARBA00006432"/>
    </source>
</evidence>
<dbReference type="PANTHER" id="PTHR24096">
    <property type="entry name" value="LONG-CHAIN-FATTY-ACID--COA LIGASE"/>
    <property type="match status" value="1"/>
</dbReference>
<name>A0A1W0A3F5_9STRA</name>
<feature type="domain" description="AMP-dependent synthetase/ligase" evidence="3">
    <location>
        <begin position="126"/>
        <end position="331"/>
    </location>
</feature>
<comment type="similarity">
    <text evidence="1">Belongs to the ATP-dependent AMP-binding enzyme family.</text>
</comment>
<dbReference type="GO" id="GO:0016405">
    <property type="term" value="F:CoA-ligase activity"/>
    <property type="evidence" value="ECO:0007669"/>
    <property type="project" value="TreeGrafter"/>
</dbReference>
<keyword evidence="5" id="KW-1185">Reference proteome</keyword>
<accession>A0A1W0A3F5</accession>
<dbReference type="SUPFAM" id="SSF56801">
    <property type="entry name" value="Acetyl-CoA synthetase-like"/>
    <property type="match status" value="1"/>
</dbReference>